<evidence type="ECO:0000256" key="1">
    <source>
        <dbReference type="SAM" id="MobiDB-lite"/>
    </source>
</evidence>
<sequence length="225" mass="24949">MSTYEPIIFISREVLIYQIPPLRSSKGYCASEWEVDKPLWRGRLRVLEIGADAAVGRVRCELRLEDNNTGELFASAPYLPTGKGIEQVTDSSRFFVIRVVDGERHAYLGMGFMERSEALDFNIALQDFKRHANPSVEIIPKSGTQKNEDAKDYSLKEGQTITISFGGKGASRRRSPNPSSAREASTPGVALPFLPPPPSAQQVRDQLRTAAHGTEEDDDFGDFVS</sequence>
<dbReference type="RefSeq" id="XP_056046466.1">
    <property type="nucleotide sequence ID" value="XM_056189111.1"/>
</dbReference>
<gene>
    <name evidence="3" type="ORF">POJ06DRAFT_265876</name>
</gene>
<dbReference type="AlphaFoldDB" id="A0AAD7VVI0"/>
<dbReference type="Proteomes" id="UP001217417">
    <property type="component" value="Unassembled WGS sequence"/>
</dbReference>
<feature type="domain" description="NECAP PHear" evidence="2">
    <location>
        <begin position="4"/>
        <end position="165"/>
    </location>
</feature>
<dbReference type="Pfam" id="PF07933">
    <property type="entry name" value="DUF1681"/>
    <property type="match status" value="1"/>
</dbReference>
<dbReference type="PANTHER" id="PTHR12847">
    <property type="entry name" value="ATP-BINDING CASSETTE ABC TRANSPORTER-RELATED"/>
    <property type="match status" value="1"/>
</dbReference>
<dbReference type="SUPFAM" id="SSF50729">
    <property type="entry name" value="PH domain-like"/>
    <property type="match status" value="1"/>
</dbReference>
<reference evidence="3" key="1">
    <citation type="submission" date="2023-03" db="EMBL/GenBank/DDBJ databases">
        <title>Near-Complete genome sequence of Lipomyces tetrasporous NRRL Y-64009, an oleaginous yeast capable of growing on lignocellulosic hydrolysates.</title>
        <authorList>
            <consortium name="Lawrence Berkeley National Laboratory"/>
            <person name="Jagtap S.S."/>
            <person name="Liu J.-J."/>
            <person name="Walukiewicz H.E."/>
            <person name="Pangilinan J."/>
            <person name="Lipzen A."/>
            <person name="Ahrendt S."/>
            <person name="Koriabine M."/>
            <person name="Cobaugh K."/>
            <person name="Salamov A."/>
            <person name="Yoshinaga Y."/>
            <person name="Ng V."/>
            <person name="Daum C."/>
            <person name="Grigoriev I.V."/>
            <person name="Slininger P.J."/>
            <person name="Dien B.S."/>
            <person name="Jin Y.-S."/>
            <person name="Rao C.V."/>
        </authorList>
    </citation>
    <scope>NUCLEOTIDE SEQUENCE</scope>
    <source>
        <strain evidence="3">NRRL Y-64009</strain>
    </source>
</reference>
<evidence type="ECO:0000259" key="2">
    <source>
        <dbReference type="Pfam" id="PF07933"/>
    </source>
</evidence>
<dbReference type="InterPro" id="IPR011993">
    <property type="entry name" value="PH-like_dom_sf"/>
</dbReference>
<dbReference type="Gene3D" id="2.30.29.30">
    <property type="entry name" value="Pleckstrin-homology domain (PH domain)/Phosphotyrosine-binding domain (PTB)"/>
    <property type="match status" value="1"/>
</dbReference>
<feature type="compositionally biased region" description="Acidic residues" evidence="1">
    <location>
        <begin position="215"/>
        <end position="225"/>
    </location>
</feature>
<name>A0AAD7VVI0_9ASCO</name>
<evidence type="ECO:0000313" key="4">
    <source>
        <dbReference type="Proteomes" id="UP001217417"/>
    </source>
</evidence>
<feature type="region of interest" description="Disordered" evidence="1">
    <location>
        <begin position="165"/>
        <end position="225"/>
    </location>
</feature>
<dbReference type="GO" id="GO:0030125">
    <property type="term" value="C:clathrin vesicle coat"/>
    <property type="evidence" value="ECO:0007669"/>
    <property type="project" value="TreeGrafter"/>
</dbReference>
<feature type="compositionally biased region" description="Low complexity" evidence="1">
    <location>
        <begin position="176"/>
        <end position="185"/>
    </location>
</feature>
<evidence type="ECO:0000313" key="3">
    <source>
        <dbReference type="EMBL" id="KAJ8103016.1"/>
    </source>
</evidence>
<comment type="caution">
    <text evidence="3">The sequence shown here is derived from an EMBL/GenBank/DDBJ whole genome shotgun (WGS) entry which is preliminary data.</text>
</comment>
<accession>A0AAD7VVI0</accession>
<protein>
    <recommendedName>
        <fullName evidence="2">NECAP PHear domain-containing protein</fullName>
    </recommendedName>
</protein>
<dbReference type="InterPro" id="IPR012466">
    <property type="entry name" value="NECAP_PHear"/>
</dbReference>
<keyword evidence="4" id="KW-1185">Reference proteome</keyword>
<dbReference type="EMBL" id="JARPMG010000002">
    <property type="protein sequence ID" value="KAJ8103016.1"/>
    <property type="molecule type" value="Genomic_DNA"/>
</dbReference>
<dbReference type="PANTHER" id="PTHR12847:SF9">
    <property type="entry name" value="NECAP-LIKE PROTEIN CG9132"/>
    <property type="match status" value="1"/>
</dbReference>
<dbReference type="GeneID" id="80884277"/>
<dbReference type="GO" id="GO:0006897">
    <property type="term" value="P:endocytosis"/>
    <property type="evidence" value="ECO:0007669"/>
    <property type="project" value="InterPro"/>
</dbReference>
<proteinExistence type="predicted"/>
<dbReference type="CDD" id="cd13228">
    <property type="entry name" value="PHear_NECAP"/>
    <property type="match status" value="1"/>
</dbReference>
<organism evidence="3 4">
    <name type="scientific">Lipomyces tetrasporus</name>
    <dbReference type="NCBI Taxonomy" id="54092"/>
    <lineage>
        <taxon>Eukaryota</taxon>
        <taxon>Fungi</taxon>
        <taxon>Dikarya</taxon>
        <taxon>Ascomycota</taxon>
        <taxon>Saccharomycotina</taxon>
        <taxon>Lipomycetes</taxon>
        <taxon>Lipomycetales</taxon>
        <taxon>Lipomycetaceae</taxon>
        <taxon>Lipomyces</taxon>
    </lineage>
</organism>